<dbReference type="SMART" id="SM00320">
    <property type="entry name" value="WD40"/>
    <property type="match status" value="3"/>
</dbReference>
<name>A0A0A9AN94_ARUDO</name>
<keyword evidence="2" id="KW-0812">Transmembrane</keyword>
<dbReference type="SUPFAM" id="SSF50978">
    <property type="entry name" value="WD40 repeat-like"/>
    <property type="match status" value="1"/>
</dbReference>
<keyword evidence="2" id="KW-1133">Transmembrane helix</keyword>
<dbReference type="InterPro" id="IPR001680">
    <property type="entry name" value="WD40_rpt"/>
</dbReference>
<dbReference type="PANTHER" id="PTHR44083">
    <property type="entry name" value="TOPLESS-RELATED PROTEIN 1-RELATED"/>
    <property type="match status" value="1"/>
</dbReference>
<dbReference type="EMBL" id="GBRH01244721">
    <property type="protein sequence ID" value="JAD53174.1"/>
    <property type="molecule type" value="Transcribed_RNA"/>
</dbReference>
<proteinExistence type="predicted"/>
<sequence length="192" mass="21608">MMTFKVMTTFMAPPPAATFLAFHPQDNNIIAIGMEDCTIQIYNVRIDDVRSKLKGHLKKITGLAFSQSMNVLVSSGADAQLCVWSIDGWEKKKSRYIQPPPNRSGTLVGDTRVQFHNDQTHLLVVHESQLAIYDGNLEYLRSVSPVNISVLQYCSGYADFPTTNNICVVDFSSSCFLFCIIVNIHIFYEFVN</sequence>
<reference evidence="3" key="2">
    <citation type="journal article" date="2015" name="Data Brief">
        <title>Shoot transcriptome of the giant reed, Arundo donax.</title>
        <authorList>
            <person name="Barrero R.A."/>
            <person name="Guerrero F.D."/>
            <person name="Moolhuijzen P."/>
            <person name="Goolsby J.A."/>
            <person name="Tidwell J."/>
            <person name="Bellgard S.E."/>
            <person name="Bellgard M.I."/>
        </authorList>
    </citation>
    <scope>NUCLEOTIDE SEQUENCE</scope>
    <source>
        <tissue evidence="3">Shoot tissue taken approximately 20 cm above the soil surface</tissue>
    </source>
</reference>
<keyword evidence="2" id="KW-0472">Membrane</keyword>
<dbReference type="AlphaFoldDB" id="A0A0A9AN94"/>
<dbReference type="Gene3D" id="2.130.10.10">
    <property type="entry name" value="YVTN repeat-like/Quinoprotein amine dehydrogenase"/>
    <property type="match status" value="1"/>
</dbReference>
<organism evidence="3">
    <name type="scientific">Arundo donax</name>
    <name type="common">Giant reed</name>
    <name type="synonym">Donax arundinaceus</name>
    <dbReference type="NCBI Taxonomy" id="35708"/>
    <lineage>
        <taxon>Eukaryota</taxon>
        <taxon>Viridiplantae</taxon>
        <taxon>Streptophyta</taxon>
        <taxon>Embryophyta</taxon>
        <taxon>Tracheophyta</taxon>
        <taxon>Spermatophyta</taxon>
        <taxon>Magnoliopsida</taxon>
        <taxon>Liliopsida</taxon>
        <taxon>Poales</taxon>
        <taxon>Poaceae</taxon>
        <taxon>PACMAD clade</taxon>
        <taxon>Arundinoideae</taxon>
        <taxon>Arundineae</taxon>
        <taxon>Arundo</taxon>
    </lineage>
</organism>
<dbReference type="PANTHER" id="PTHR44083:SF5">
    <property type="entry name" value="PROTEIN TOPLESS-RELATED PROTEIN 2"/>
    <property type="match status" value="1"/>
</dbReference>
<protein>
    <submittedName>
        <fullName evidence="3">Uncharacterized protein</fullName>
    </submittedName>
</protein>
<reference evidence="3" key="1">
    <citation type="submission" date="2014-09" db="EMBL/GenBank/DDBJ databases">
        <authorList>
            <person name="Magalhaes I.L.F."/>
            <person name="Oliveira U."/>
            <person name="Santos F.R."/>
            <person name="Vidigal T.H.D.A."/>
            <person name="Brescovit A.D."/>
            <person name="Santos A.J."/>
        </authorList>
    </citation>
    <scope>NUCLEOTIDE SEQUENCE</scope>
    <source>
        <tissue evidence="3">Shoot tissue taken approximately 20 cm above the soil surface</tissue>
    </source>
</reference>
<dbReference type="InterPro" id="IPR015943">
    <property type="entry name" value="WD40/YVTN_repeat-like_dom_sf"/>
</dbReference>
<feature type="transmembrane region" description="Helical" evidence="2">
    <location>
        <begin position="171"/>
        <end position="191"/>
    </location>
</feature>
<evidence type="ECO:0000313" key="3">
    <source>
        <dbReference type="EMBL" id="JAD53174.1"/>
    </source>
</evidence>
<keyword evidence="1" id="KW-0853">WD repeat</keyword>
<dbReference type="PROSITE" id="PS50294">
    <property type="entry name" value="WD_REPEATS_REGION"/>
    <property type="match status" value="1"/>
</dbReference>
<feature type="repeat" description="WD" evidence="1">
    <location>
        <begin position="53"/>
        <end position="94"/>
    </location>
</feature>
<accession>A0A0A9AN94</accession>
<dbReference type="Pfam" id="PF00400">
    <property type="entry name" value="WD40"/>
    <property type="match status" value="1"/>
</dbReference>
<evidence type="ECO:0000256" key="2">
    <source>
        <dbReference type="SAM" id="Phobius"/>
    </source>
</evidence>
<dbReference type="PROSITE" id="PS50082">
    <property type="entry name" value="WD_REPEATS_2"/>
    <property type="match status" value="1"/>
</dbReference>
<evidence type="ECO:0000256" key="1">
    <source>
        <dbReference type="PROSITE-ProRule" id="PRU00221"/>
    </source>
</evidence>
<dbReference type="InterPro" id="IPR027728">
    <property type="entry name" value="Topless_fam"/>
</dbReference>
<dbReference type="GO" id="GO:0006355">
    <property type="term" value="P:regulation of DNA-templated transcription"/>
    <property type="evidence" value="ECO:0007669"/>
    <property type="project" value="InterPro"/>
</dbReference>
<dbReference type="InterPro" id="IPR036322">
    <property type="entry name" value="WD40_repeat_dom_sf"/>
</dbReference>